<evidence type="ECO:0000256" key="7">
    <source>
        <dbReference type="ARBA" id="ARBA00022679"/>
    </source>
</evidence>
<dbReference type="AlphaFoldDB" id="A0A6A6UKL9"/>
<dbReference type="PIRSF" id="PIRSF028810">
    <property type="entry name" value="Alpha1_2_glucosyltferase_Alg10"/>
    <property type="match status" value="1"/>
</dbReference>
<evidence type="ECO:0000256" key="5">
    <source>
        <dbReference type="ARBA" id="ARBA00018512"/>
    </source>
</evidence>
<gene>
    <name evidence="15" type="ORF">BT63DRAFT_421010</name>
</gene>
<evidence type="ECO:0000256" key="12">
    <source>
        <dbReference type="ARBA" id="ARBA00044727"/>
    </source>
</evidence>
<feature type="transmembrane region" description="Helical" evidence="14">
    <location>
        <begin position="402"/>
        <end position="422"/>
    </location>
</feature>
<protein>
    <recommendedName>
        <fullName evidence="5 14">Dol-P-Glc:Glc(2)Man(9)GlcNAc(2)-PP-Dol alpha-1,2-glucosyltransferase</fullName>
        <ecNumber evidence="4 14">2.4.1.256</ecNumber>
    </recommendedName>
</protein>
<keyword evidence="6 14" id="KW-0328">Glycosyltransferase</keyword>
<evidence type="ECO:0000256" key="3">
    <source>
        <dbReference type="ARBA" id="ARBA00010600"/>
    </source>
</evidence>
<dbReference type="Pfam" id="PF04922">
    <property type="entry name" value="DIE2_ALG10"/>
    <property type="match status" value="1"/>
</dbReference>
<keyword evidence="8 14" id="KW-0812">Transmembrane</keyword>
<evidence type="ECO:0000313" key="16">
    <source>
        <dbReference type="Proteomes" id="UP000799302"/>
    </source>
</evidence>
<evidence type="ECO:0000256" key="4">
    <source>
        <dbReference type="ARBA" id="ARBA00011967"/>
    </source>
</evidence>
<evidence type="ECO:0000256" key="2">
    <source>
        <dbReference type="ARBA" id="ARBA00004922"/>
    </source>
</evidence>
<dbReference type="InterPro" id="IPR016900">
    <property type="entry name" value="Alg10"/>
</dbReference>
<comment type="catalytic activity">
    <reaction evidence="13">
        <text>an alpha-D-Glc-(1-&gt;3)-alpha-D-Glc-(1-&gt;3)-alpha-D-Man-(1-&gt;2)-alpha-D-Man-(1-&gt;2)-alpha-D-Man-(1-&gt;3)-[alpha-D-Man-(1-&gt;2)-alpha-D-Man-(1-&gt;3)-[alpha-D-Man-(1-&gt;2)-alpha-D-Man-(1-&gt;6)]-alpha-D-Man-(1-&gt;6)]-beta-D-Man-(1-&gt;4)-beta-D-GlcNAc-(1-&gt;4)-alpha-D-GlcNAc-diphospho-di-trans,poly-cis-dolichol + a di-trans,poly-cis-dolichyl beta-D-glucosyl phosphate = a alpha-D-Glc-(1-&gt;2)-alpha-D-Glc-(1-&gt;3)-alpha-D-Glc-(1-&gt;3)-alpha-D-Man-(1-&gt;2)-alpha-D-Man-(1-&gt;2)-alpha-D-Man-(1-&gt;3)-[alpha-D-Man-(1-&gt;2)-alpha-D-Man-(1-&gt;3)-[alpha-D-Man-(1-&gt;2)-alpha-D-Man-(1-&gt;6)]-alpha-D-Man-(1-&gt;6)]-beta-D-Man-(1-&gt;4)-beta-D-GlcNAc-(1-&gt;4)-alpha-D-GlcNAc-diphospho-di-trans,poly-cis-dolichol + a di-trans,poly-cis-dolichyl phosphate + H(+)</text>
        <dbReference type="Rhea" id="RHEA:29543"/>
        <dbReference type="Rhea" id="RHEA-COMP:19498"/>
        <dbReference type="Rhea" id="RHEA-COMP:19502"/>
        <dbReference type="Rhea" id="RHEA-COMP:19512"/>
        <dbReference type="Rhea" id="RHEA-COMP:19522"/>
        <dbReference type="ChEBI" id="CHEBI:15378"/>
        <dbReference type="ChEBI" id="CHEBI:57525"/>
        <dbReference type="ChEBI" id="CHEBI:57683"/>
        <dbReference type="ChEBI" id="CHEBI:132522"/>
        <dbReference type="ChEBI" id="CHEBI:132523"/>
        <dbReference type="EC" id="2.4.1.256"/>
    </reaction>
    <physiologicalReaction direction="left-to-right" evidence="13">
        <dbReference type="Rhea" id="RHEA:29544"/>
    </physiologicalReaction>
</comment>
<dbReference type="PANTHER" id="PTHR12989">
    <property type="entry name" value="ALPHA-1,2-GLUCOSYLTRANSFERASE ALG10"/>
    <property type="match status" value="1"/>
</dbReference>
<reference evidence="15" key="1">
    <citation type="journal article" date="2020" name="Stud. Mycol.">
        <title>101 Dothideomycetes genomes: a test case for predicting lifestyles and emergence of pathogens.</title>
        <authorList>
            <person name="Haridas S."/>
            <person name="Albert R."/>
            <person name="Binder M."/>
            <person name="Bloem J."/>
            <person name="Labutti K."/>
            <person name="Salamov A."/>
            <person name="Andreopoulos B."/>
            <person name="Baker S."/>
            <person name="Barry K."/>
            <person name="Bills G."/>
            <person name="Bluhm B."/>
            <person name="Cannon C."/>
            <person name="Castanera R."/>
            <person name="Culley D."/>
            <person name="Daum C."/>
            <person name="Ezra D."/>
            <person name="Gonzalez J."/>
            <person name="Henrissat B."/>
            <person name="Kuo A."/>
            <person name="Liang C."/>
            <person name="Lipzen A."/>
            <person name="Lutzoni F."/>
            <person name="Magnuson J."/>
            <person name="Mondo S."/>
            <person name="Nolan M."/>
            <person name="Ohm R."/>
            <person name="Pangilinan J."/>
            <person name="Park H.-J."/>
            <person name="Ramirez L."/>
            <person name="Alfaro M."/>
            <person name="Sun H."/>
            <person name="Tritt A."/>
            <person name="Yoshinaga Y."/>
            <person name="Zwiers L.-H."/>
            <person name="Turgeon B."/>
            <person name="Goodwin S."/>
            <person name="Spatafora J."/>
            <person name="Crous P."/>
            <person name="Grigoriev I."/>
        </authorList>
    </citation>
    <scope>NUCLEOTIDE SEQUENCE</scope>
    <source>
        <strain evidence="15">CBS 115976</strain>
    </source>
</reference>
<comment type="similarity">
    <text evidence="3 14">Belongs to the ALG10 glucosyltransferase family.</text>
</comment>
<dbReference type="EMBL" id="MU004231">
    <property type="protein sequence ID" value="KAF2672799.1"/>
    <property type="molecule type" value="Genomic_DNA"/>
</dbReference>
<evidence type="ECO:0000256" key="11">
    <source>
        <dbReference type="ARBA" id="ARBA00023136"/>
    </source>
</evidence>
<feature type="transmembrane region" description="Helical" evidence="14">
    <location>
        <begin position="216"/>
        <end position="239"/>
    </location>
</feature>
<name>A0A6A6UKL9_9PEZI</name>
<keyword evidence="11 14" id="KW-0472">Membrane</keyword>
<proteinExistence type="inferred from homology"/>
<evidence type="ECO:0000256" key="10">
    <source>
        <dbReference type="ARBA" id="ARBA00022989"/>
    </source>
</evidence>
<dbReference type="GO" id="GO:0106073">
    <property type="term" value="F:dolichyl pyrophosphate Glc2Man9GlcNAc2 alpha-1,2-glucosyltransferase activity"/>
    <property type="evidence" value="ECO:0007669"/>
    <property type="project" value="UniProtKB-UniRule"/>
</dbReference>
<comment type="pathway">
    <text evidence="2">Protein modification; protein glycosylation.</text>
</comment>
<comment type="subcellular location">
    <subcellularLocation>
        <location evidence="1">Endoplasmic reticulum membrane</location>
        <topology evidence="1">Multi-pass membrane protein</topology>
    </subcellularLocation>
</comment>
<accession>A0A6A6UKL9</accession>
<evidence type="ECO:0000256" key="6">
    <source>
        <dbReference type="ARBA" id="ARBA00022676"/>
    </source>
</evidence>
<evidence type="ECO:0000256" key="1">
    <source>
        <dbReference type="ARBA" id="ARBA00004477"/>
    </source>
</evidence>
<keyword evidence="16" id="KW-1185">Reference proteome</keyword>
<evidence type="ECO:0000256" key="14">
    <source>
        <dbReference type="PIRNR" id="PIRNR028810"/>
    </source>
</evidence>
<evidence type="ECO:0000256" key="13">
    <source>
        <dbReference type="ARBA" id="ARBA00048064"/>
    </source>
</evidence>
<organism evidence="15 16">
    <name type="scientific">Microthyrium microscopicum</name>
    <dbReference type="NCBI Taxonomy" id="703497"/>
    <lineage>
        <taxon>Eukaryota</taxon>
        <taxon>Fungi</taxon>
        <taxon>Dikarya</taxon>
        <taxon>Ascomycota</taxon>
        <taxon>Pezizomycotina</taxon>
        <taxon>Dothideomycetes</taxon>
        <taxon>Dothideomycetes incertae sedis</taxon>
        <taxon>Microthyriales</taxon>
        <taxon>Microthyriaceae</taxon>
        <taxon>Microthyrium</taxon>
    </lineage>
</organism>
<evidence type="ECO:0000256" key="8">
    <source>
        <dbReference type="ARBA" id="ARBA00022692"/>
    </source>
</evidence>
<feature type="transmembrane region" description="Helical" evidence="14">
    <location>
        <begin position="140"/>
        <end position="156"/>
    </location>
</feature>
<evidence type="ECO:0000313" key="15">
    <source>
        <dbReference type="EMBL" id="KAF2672799.1"/>
    </source>
</evidence>
<dbReference type="EC" id="2.4.1.256" evidence="4 14"/>
<sequence length="485" mass="55392">MDEIFHIRQAQVYCAGDFQTWDPMITTPPGLYIISYILYKLTGSCDIDFLRLANVGTICLIAVQVYGMLQNLEGTPEYSNTTTTKIDGRWNWAHTAINVALFPPLFFFSGLYYTDLQSLLIVLSMVHLSMKYGTRHSQQHPVFLLIQIVIGFLALWFRQTNVFWVAIFPAGLTLADFYKTSHTEPTLLEVSVDSGFSIDDYLHVAYMMPWTALTKVGPLILSLIPYGVISSAFGAFILWNGGVVLGDKSNHVATIHSPQMLYLWPFLLFFSFPVAVPSALGMLHRNVGISTITSRLPRLWLLGGFTGLGLLSVHYNTIVHPFTLADNRHYMFYVFRILRMHGLMKYLATPVYVICAWVSLQAMTTTRRPRQVRRTASGRSSHSEKKEVPMDRLNFIEAKGRIGFAIVWLATTALSLITAPLVEPRYFIIPWVFWRLSLPATQQSSRSLWAETVWYVMINGVTGYMFLYRPFEWLQEPGSKQRFIW</sequence>
<feature type="transmembrane region" description="Helical" evidence="14">
    <location>
        <begin position="259"/>
        <end position="280"/>
    </location>
</feature>
<keyword evidence="10 14" id="KW-1133">Transmembrane helix</keyword>
<comment type="caution">
    <text evidence="14">Lacks conserved residue(s) required for the propagation of feature annotation.</text>
</comment>
<comment type="function">
    <text evidence="12">Dol-P-Glc:Glc(2)Man(9)GlcNAc(2)-PP-Dol alpha-1,2-glucosyltransferase that operates in the biosynthetic pathway of dolichol-linked oligosaccharides, the glycan precursors employed in protein asparagine (N)-glycosylation. The assembly of dolichol-linked oligosaccharides begins on the cytosolic side of the endoplasmic reticulum membrane and finishes in its lumen. The sequential addition of sugars to dolichol pyrophosphate produces dolichol-linked oligosaccharides containing fourteen sugars, including two GlcNAcs, nine mannoses and three glucoses. Once assembled, the oligosaccharide is transferred from the lipid to nascent proteins by oligosaccharyltransferases. In the lumen of the endoplasmic reticulum, adds the third and last glucose residue from dolichyl phosphate glucose (Dol-P-Glc) onto the lipid-linked oligosaccharide intermediate Glc(2)Man(9)GlcNAc(2)-PP-Dol to produce Glc(3)Man(9)GlcNAc(2)-PP-Dol.</text>
</comment>
<keyword evidence="9" id="KW-0256">Endoplasmic reticulum</keyword>
<dbReference type="GO" id="GO:0006488">
    <property type="term" value="P:dolichol-linked oligosaccharide biosynthetic process"/>
    <property type="evidence" value="ECO:0007669"/>
    <property type="project" value="UniProtKB-UniRule"/>
</dbReference>
<keyword evidence="7" id="KW-0808">Transferase</keyword>
<dbReference type="GO" id="GO:0005789">
    <property type="term" value="C:endoplasmic reticulum membrane"/>
    <property type="evidence" value="ECO:0007669"/>
    <property type="project" value="UniProtKB-SubCell"/>
</dbReference>
<dbReference type="PANTHER" id="PTHR12989:SF10">
    <property type="entry name" value="DOL-P-GLC:GLC(2)MAN(9)GLCNAC(2)-PP-DOL ALPHA-1,2-GLUCOSYLTRANSFERASE-RELATED"/>
    <property type="match status" value="1"/>
</dbReference>
<dbReference type="UniPathway" id="UPA00378"/>
<feature type="transmembrane region" description="Helical" evidence="14">
    <location>
        <begin position="343"/>
        <end position="364"/>
    </location>
</feature>
<evidence type="ECO:0000256" key="9">
    <source>
        <dbReference type="ARBA" id="ARBA00022824"/>
    </source>
</evidence>
<dbReference type="OrthoDB" id="4769at2759"/>
<dbReference type="Proteomes" id="UP000799302">
    <property type="component" value="Unassembled WGS sequence"/>
</dbReference>
<feature type="transmembrane region" description="Helical" evidence="14">
    <location>
        <begin position="300"/>
        <end position="323"/>
    </location>
</feature>